<evidence type="ECO:0000256" key="7">
    <source>
        <dbReference type="ARBA" id="ARBA00022801"/>
    </source>
</evidence>
<dbReference type="Gene3D" id="1.10.10.760">
    <property type="entry name" value="E-set domains of sugar-utilizing enzymes"/>
    <property type="match status" value="1"/>
</dbReference>
<dbReference type="InterPro" id="IPR017853">
    <property type="entry name" value="GH"/>
</dbReference>
<reference evidence="16 17" key="1">
    <citation type="submission" date="2017-04" db="EMBL/GenBank/DDBJ databases">
        <authorList>
            <consortium name="Geobacter pelophilus Genome Sequencing"/>
            <person name="Aoyagi T."/>
            <person name="Koike H."/>
            <person name="Hori T."/>
        </authorList>
    </citation>
    <scope>NUCLEOTIDE SEQUENCE [LARGE SCALE GENOMIC DNA]</scope>
    <source>
        <strain evidence="16 17">Drf2</strain>
    </source>
</reference>
<keyword evidence="17" id="KW-1185">Reference proteome</keyword>
<evidence type="ECO:0000256" key="6">
    <source>
        <dbReference type="ARBA" id="ARBA00022490"/>
    </source>
</evidence>
<evidence type="ECO:0000256" key="12">
    <source>
        <dbReference type="ARBA" id="ARBA00034013"/>
    </source>
</evidence>
<evidence type="ECO:0000256" key="11">
    <source>
        <dbReference type="ARBA" id="ARBA00033284"/>
    </source>
</evidence>
<evidence type="ECO:0000256" key="3">
    <source>
        <dbReference type="ARBA" id="ARBA00008061"/>
    </source>
</evidence>
<comment type="catalytic activity">
    <reaction evidence="12 14">
        <text>hydrolysis of (1-&gt;4)-alpha-D-glucosidic linkage in 4-alpha-D-[(1-&gt;4)-alpha-D-glucanosyl]n trehalose to yield trehalose and (1-&gt;4)-alpha-D-glucan.</text>
        <dbReference type="EC" id="3.2.1.141"/>
    </reaction>
</comment>
<dbReference type="PANTHER" id="PTHR43651">
    <property type="entry name" value="1,4-ALPHA-GLUCAN-BRANCHING ENZYME"/>
    <property type="match status" value="1"/>
</dbReference>
<accession>A0ABQ0MM85</accession>
<evidence type="ECO:0000256" key="1">
    <source>
        <dbReference type="ARBA" id="ARBA00004496"/>
    </source>
</evidence>
<dbReference type="InterPro" id="IPR012768">
    <property type="entry name" value="Trehalose_TreZ"/>
</dbReference>
<evidence type="ECO:0000313" key="16">
    <source>
        <dbReference type="EMBL" id="GAW68194.1"/>
    </source>
</evidence>
<keyword evidence="7 14" id="KW-0378">Hydrolase</keyword>
<keyword evidence="9 14" id="KW-0326">Glycosidase</keyword>
<comment type="caution">
    <text evidence="16">The sequence shown here is derived from an EMBL/GenBank/DDBJ whole genome shotgun (WGS) entry which is preliminary data.</text>
</comment>
<protein>
    <recommendedName>
        <fullName evidence="5 13">Malto-oligosyltrehalose trehalohydrolase</fullName>
        <shortName evidence="14">MTHase</shortName>
        <ecNumber evidence="4 13">3.2.1.141</ecNumber>
    </recommendedName>
    <alternativeName>
        <fullName evidence="11 14">4-alpha-D-((1-&gt;4)-alpha-D-glucano)trehalose trehalohydrolase</fullName>
    </alternativeName>
    <alternativeName>
        <fullName evidence="10 14">Maltooligosyl trehalose trehalohydrolase</fullName>
    </alternativeName>
</protein>
<dbReference type="InterPro" id="IPR004193">
    <property type="entry name" value="Glyco_hydro_13_N"/>
</dbReference>
<dbReference type="NCBIfam" id="TIGR02402">
    <property type="entry name" value="trehalose_TreZ"/>
    <property type="match status" value="1"/>
</dbReference>
<evidence type="ECO:0000256" key="10">
    <source>
        <dbReference type="ARBA" id="ARBA00032057"/>
    </source>
</evidence>
<dbReference type="InterPro" id="IPR044901">
    <property type="entry name" value="Trehalose_TreZ_E-set_sf"/>
</dbReference>
<evidence type="ECO:0000259" key="15">
    <source>
        <dbReference type="SMART" id="SM00642"/>
    </source>
</evidence>
<evidence type="ECO:0000256" key="13">
    <source>
        <dbReference type="NCBIfam" id="TIGR02402"/>
    </source>
</evidence>
<evidence type="ECO:0000256" key="8">
    <source>
        <dbReference type="ARBA" id="ARBA00023277"/>
    </source>
</evidence>
<dbReference type="PANTHER" id="PTHR43651:SF11">
    <property type="entry name" value="MALTO-OLIGOSYLTREHALOSE TREHALOHYDROLASE"/>
    <property type="match status" value="1"/>
</dbReference>
<evidence type="ECO:0000256" key="5">
    <source>
        <dbReference type="ARBA" id="ARBA00015938"/>
    </source>
</evidence>
<dbReference type="SUPFAM" id="SSF51445">
    <property type="entry name" value="(Trans)glycosidases"/>
    <property type="match status" value="1"/>
</dbReference>
<organism evidence="16 17">
    <name type="scientific">Geoanaerobacter pelophilus</name>
    <dbReference type="NCBI Taxonomy" id="60036"/>
    <lineage>
        <taxon>Bacteria</taxon>
        <taxon>Pseudomonadati</taxon>
        <taxon>Thermodesulfobacteriota</taxon>
        <taxon>Desulfuromonadia</taxon>
        <taxon>Geobacterales</taxon>
        <taxon>Geobacteraceae</taxon>
        <taxon>Geoanaerobacter</taxon>
    </lineage>
</organism>
<comment type="pathway">
    <text evidence="2 14">Glycan biosynthesis; trehalose biosynthesis.</text>
</comment>
<dbReference type="Pfam" id="PF02922">
    <property type="entry name" value="CBM_48"/>
    <property type="match status" value="1"/>
</dbReference>
<reference evidence="17" key="2">
    <citation type="submission" date="2017-05" db="EMBL/GenBank/DDBJ databases">
        <title>Draft genome sequence of Geobacter pelophilus, a iron(III)-reducing bacteria.</title>
        <authorList>
            <person name="Aoyagi T."/>
            <person name="Koike H."/>
            <person name="Morita T."/>
            <person name="Sato Y."/>
            <person name="Habe H."/>
            <person name="Hori T."/>
        </authorList>
    </citation>
    <scope>NUCLEOTIDE SEQUENCE [LARGE SCALE GENOMIC DNA]</scope>
    <source>
        <strain evidence="17">Drf2</strain>
    </source>
</reference>
<dbReference type="Gene3D" id="2.60.40.1180">
    <property type="entry name" value="Golgi alpha-mannosidase II"/>
    <property type="match status" value="1"/>
</dbReference>
<evidence type="ECO:0000256" key="14">
    <source>
        <dbReference type="PIRNR" id="PIRNR006337"/>
    </source>
</evidence>
<dbReference type="RefSeq" id="WP_085814354.1">
    <property type="nucleotide sequence ID" value="NZ_BDQG01000001.1"/>
</dbReference>
<evidence type="ECO:0000256" key="2">
    <source>
        <dbReference type="ARBA" id="ARBA00005199"/>
    </source>
</evidence>
<comment type="similarity">
    <text evidence="3 14">Belongs to the glycosyl hydrolase 13 family.</text>
</comment>
<dbReference type="Gene3D" id="2.60.40.10">
    <property type="entry name" value="Immunoglobulins"/>
    <property type="match status" value="1"/>
</dbReference>
<dbReference type="CDD" id="cd02853">
    <property type="entry name" value="E_set_MTHase_like_N"/>
    <property type="match status" value="1"/>
</dbReference>
<feature type="domain" description="Glycosyl hydrolase family 13 catalytic" evidence="15">
    <location>
        <begin position="95"/>
        <end position="454"/>
    </location>
</feature>
<keyword evidence="8" id="KW-0119">Carbohydrate metabolism</keyword>
<gene>
    <name evidence="16" type="ORF">GPEL0_01r4422</name>
</gene>
<dbReference type="InterPro" id="IPR014756">
    <property type="entry name" value="Ig_E-set"/>
</dbReference>
<dbReference type="InterPro" id="IPR013783">
    <property type="entry name" value="Ig-like_fold"/>
</dbReference>
<keyword evidence="6" id="KW-0963">Cytoplasm</keyword>
<dbReference type="EC" id="3.2.1.141" evidence="4 13"/>
<name>A0ABQ0MM85_9BACT</name>
<dbReference type="CDD" id="cd11325">
    <property type="entry name" value="AmyAc_GTHase"/>
    <property type="match status" value="1"/>
</dbReference>
<proteinExistence type="inferred from homology"/>
<dbReference type="SMART" id="SM00642">
    <property type="entry name" value="Aamy"/>
    <property type="match status" value="1"/>
</dbReference>
<dbReference type="SUPFAM" id="SSF81296">
    <property type="entry name" value="E set domains"/>
    <property type="match status" value="1"/>
</dbReference>
<dbReference type="Pfam" id="PF00128">
    <property type="entry name" value="Alpha-amylase"/>
    <property type="match status" value="1"/>
</dbReference>
<evidence type="ECO:0000256" key="9">
    <source>
        <dbReference type="ARBA" id="ARBA00023295"/>
    </source>
</evidence>
<dbReference type="Gene3D" id="3.20.20.80">
    <property type="entry name" value="Glycosidases"/>
    <property type="match status" value="1"/>
</dbReference>
<dbReference type="Proteomes" id="UP000194153">
    <property type="component" value="Unassembled WGS sequence"/>
</dbReference>
<comment type="subcellular location">
    <subcellularLocation>
        <location evidence="1">Cytoplasm</location>
    </subcellularLocation>
</comment>
<dbReference type="PIRSF" id="PIRSF006337">
    <property type="entry name" value="Trehalose_TreZ"/>
    <property type="match status" value="1"/>
</dbReference>
<dbReference type="InterPro" id="IPR013780">
    <property type="entry name" value="Glyco_hydro_b"/>
</dbReference>
<dbReference type="EMBL" id="BDQG01000001">
    <property type="protein sequence ID" value="GAW68194.1"/>
    <property type="molecule type" value="Genomic_DNA"/>
</dbReference>
<dbReference type="InterPro" id="IPR006047">
    <property type="entry name" value="GH13_cat_dom"/>
</dbReference>
<sequence length="629" mass="70977">MVAAAWKFDLGATVLKEGGTRFRVWAPKSQSVNLLILSGKVAGAVPMQQEEMGYYSVTVLGVGDGDRYLYQLDNGKSFPDPVSRYQPDGVHEPSQVVDPDLFEWGDEGWTGIPLEKYRIYEIHVGTFTREGTFEAAIPFLDYLVDLGITAVEIMPVSQCPGKRNWGYDGVFHFAPQNCFGGPGGLKRLVNACHKKGLAVLLDVVYNHFGPEGNYLWDIGHYFTDKYRTPWGRAMNLDGAYSDSVLEFFLLNAGYWINEFRFDGLRLDAVDWIFDQTPKPLLQRLAEEVHLHRKRLGREIFLFAENDTNDARLIKPPELCGFGIDAQWLDNFHHALRTLLTRETTGYYEDYGQFGQMVKSFEEAFVFTGEYSAYRKRRQGGPAKDRPTSQFVVFSQNHDQVGNRKCGDRLSASLPLGQLLLVAGVVILSPYIPLLFMGEEYGEKAPFHYFIDHSDQELIELVRKGKHEEHASGICEGEIPDPAAEETFLESKIDLASEKVGEQAVLLEFYKKLFSLRSTLPALQVFQREQMEVFGLNHERVLCFRRWSGENSVLCLFSFNNMQQEISLRLTEGKWEKLLDSSSQHWRGPGDEAPTKIEVTGEPGEIPVSINPFSVVVYAADLTGGAHGAS</sequence>
<evidence type="ECO:0000313" key="17">
    <source>
        <dbReference type="Proteomes" id="UP000194153"/>
    </source>
</evidence>
<evidence type="ECO:0000256" key="4">
    <source>
        <dbReference type="ARBA" id="ARBA00012268"/>
    </source>
</evidence>